<sequence length="1033" mass="117954">MDADLGTSSESRQKGFRERFKSRFLNSKDKGTSAVLSPAKEHQTAPTSKAAENAKDRKHSITSSINTFPLKDAANTGHSLPLQAKGDSETTTSMLPIVPTTSRSIKEPQKSPPIAEVWNQAYEALRAQEERLIKEYERILSVELSTVFGLIADMSSPHSVKSTRKDQMERILSKKIAEMKNNEFKLKFNGMDIAVRDLAKPVLDIVNSANNYITNAASANPYASIAWAGVGLILPLFLNPSEQTTSMANGLRTISDLIVQSSMREALYAHRYESERNTTDHMFESIHSLYRNALQEQYRLILKFQATYVCYCSRSKGAKLVSDLVKWDKWDSSLQDIQQQDQTFSRVYNILRDKVTQEEYDKLSGRHIEIFSTMEVIDSDTSALRIAIEHTQSDQRTRELLQWLSPVDLAEGYRNAISKLKVDTGDWLLRRMETESEFSSLAPWKSWCWQICLKCKRPDRPPVIDKLDECQRKNHRPDLEILKKAIAAMTGGFSDVYLVIDALDECFDEKGSMKRDSLLEVLSELHGLELSNFHLLCTSRSAPDIVATFRSLMIASNSTKRIDLDSSVCIGFIQRDISLYLDRVFASTKFEFWPDSMKTEAREVLIKNAEGMFQYVVCQLDHLEECANSSEVQQSLRSLPRGLDATYARMLQNVKLDRKKQVLSTLKWLCFSARPLTLGELAEIFILDPEGDVPFNHEQRLFKAEAVLTYLPKIVTVPGYSVRYHTKMVVKFSHFSIKEYLISSRILVSDGPAKDFFTDETNANLHIVHSCLAYHLHLSRQILVTKEIFRQFQLWDYAVDYWDVHLDKVPRQKWPVQLRRCLLQIFTSGSQSMLNLCRSIDPDCSRYSSWEIDIPYPPLYYSVTTDASALVEELIERGAYINEYSEASRYGTALQAAAYRGSERIVQLLLDNGADVRLRGGRFGNALQGAVAGNELEIAKLLLAHGAKVDPPDSEWESLIAQLRAKRAEYEIAIRLCEFQKDPERYLAKEMDKQEREGLGEVMRLWRKLKSQASWNVPKVDTKAKYLRLTKDY</sequence>
<evidence type="ECO:0000259" key="5">
    <source>
        <dbReference type="Pfam" id="PF24883"/>
    </source>
</evidence>
<dbReference type="InterPro" id="IPR056884">
    <property type="entry name" value="NPHP3-like_N"/>
</dbReference>
<dbReference type="AlphaFoldDB" id="A0A132B928"/>
<dbReference type="GeneID" id="28830489"/>
<evidence type="ECO:0000313" key="7">
    <source>
        <dbReference type="Proteomes" id="UP000070700"/>
    </source>
</evidence>
<evidence type="ECO:0000313" key="6">
    <source>
        <dbReference type="EMBL" id="KUJ08499.1"/>
    </source>
</evidence>
<organism evidence="6 7">
    <name type="scientific">Mollisia scopiformis</name>
    <name type="common">Conifer needle endophyte fungus</name>
    <name type="synonym">Phialocephala scopiformis</name>
    <dbReference type="NCBI Taxonomy" id="149040"/>
    <lineage>
        <taxon>Eukaryota</taxon>
        <taxon>Fungi</taxon>
        <taxon>Dikarya</taxon>
        <taxon>Ascomycota</taxon>
        <taxon>Pezizomycotina</taxon>
        <taxon>Leotiomycetes</taxon>
        <taxon>Helotiales</taxon>
        <taxon>Mollisiaceae</taxon>
        <taxon>Mollisia</taxon>
    </lineage>
</organism>
<dbReference type="PANTHER" id="PTHR10039">
    <property type="entry name" value="AMELOGENIN"/>
    <property type="match status" value="1"/>
</dbReference>
<feature type="domain" description="Nephrocystin 3-like N-terminal" evidence="5">
    <location>
        <begin position="444"/>
        <end position="540"/>
    </location>
</feature>
<dbReference type="InParanoid" id="A0A132B928"/>
<dbReference type="Proteomes" id="UP000070700">
    <property type="component" value="Unassembled WGS sequence"/>
</dbReference>
<dbReference type="EMBL" id="KQ947435">
    <property type="protein sequence ID" value="KUJ08499.1"/>
    <property type="molecule type" value="Genomic_DNA"/>
</dbReference>
<evidence type="ECO:0000256" key="1">
    <source>
        <dbReference type="ARBA" id="ARBA00022737"/>
    </source>
</evidence>
<gene>
    <name evidence="6" type="ORF">LY89DRAFT_741860</name>
</gene>
<dbReference type="RefSeq" id="XP_018062854.1">
    <property type="nucleotide sequence ID" value="XM_018220763.1"/>
</dbReference>
<keyword evidence="7" id="KW-1185">Reference proteome</keyword>
<dbReference type="KEGG" id="psco:LY89DRAFT_741860"/>
<feature type="domain" description="NWD NACHT-NTPase N-terminal" evidence="4">
    <location>
        <begin position="116"/>
        <end position="345"/>
    </location>
</feature>
<feature type="repeat" description="ANK" evidence="2">
    <location>
        <begin position="889"/>
        <end position="921"/>
    </location>
</feature>
<dbReference type="SUPFAM" id="SSF48403">
    <property type="entry name" value="Ankyrin repeat"/>
    <property type="match status" value="1"/>
</dbReference>
<protein>
    <submittedName>
        <fullName evidence="6">Uncharacterized protein</fullName>
    </submittedName>
</protein>
<dbReference type="PROSITE" id="PS50088">
    <property type="entry name" value="ANK_REPEAT"/>
    <property type="match status" value="1"/>
</dbReference>
<dbReference type="Gene3D" id="1.25.40.20">
    <property type="entry name" value="Ankyrin repeat-containing domain"/>
    <property type="match status" value="1"/>
</dbReference>
<dbReference type="InterPro" id="IPR002110">
    <property type="entry name" value="Ankyrin_rpt"/>
</dbReference>
<dbReference type="PROSITE" id="PS50297">
    <property type="entry name" value="ANK_REP_REGION"/>
    <property type="match status" value="1"/>
</dbReference>
<dbReference type="InterPro" id="IPR031359">
    <property type="entry name" value="NACHT_N"/>
</dbReference>
<accession>A0A132B928</accession>
<reference evidence="6 7" key="1">
    <citation type="submission" date="2015-10" db="EMBL/GenBank/DDBJ databases">
        <title>Full genome of DAOMC 229536 Phialocephala scopiformis, a fungal endophyte of spruce producing the potent anti-insectan compound rugulosin.</title>
        <authorList>
            <consortium name="DOE Joint Genome Institute"/>
            <person name="Walker A.K."/>
            <person name="Frasz S.L."/>
            <person name="Seifert K.A."/>
            <person name="Miller J.D."/>
            <person name="Mondo S.J."/>
            <person name="Labutti K."/>
            <person name="Lipzen A."/>
            <person name="Dockter R."/>
            <person name="Kennedy M."/>
            <person name="Grigoriev I.V."/>
            <person name="Spatafora J.W."/>
        </authorList>
    </citation>
    <scope>NUCLEOTIDE SEQUENCE [LARGE SCALE GENOMIC DNA]</scope>
    <source>
        <strain evidence="6 7">CBS 120377</strain>
    </source>
</reference>
<keyword evidence="2" id="KW-0040">ANK repeat</keyword>
<feature type="compositionally biased region" description="Polar residues" evidence="3">
    <location>
        <begin position="1"/>
        <end position="10"/>
    </location>
</feature>
<dbReference type="SMART" id="SM00248">
    <property type="entry name" value="ANK"/>
    <property type="match status" value="3"/>
</dbReference>
<proteinExistence type="predicted"/>
<dbReference type="OrthoDB" id="4772757at2759"/>
<evidence type="ECO:0000256" key="2">
    <source>
        <dbReference type="PROSITE-ProRule" id="PRU00023"/>
    </source>
</evidence>
<evidence type="ECO:0000259" key="4">
    <source>
        <dbReference type="Pfam" id="PF17100"/>
    </source>
</evidence>
<feature type="compositionally biased region" description="Basic and acidic residues" evidence="3">
    <location>
        <begin position="11"/>
        <end position="31"/>
    </location>
</feature>
<dbReference type="Pfam" id="PF12796">
    <property type="entry name" value="Ank_2"/>
    <property type="match status" value="1"/>
</dbReference>
<dbReference type="InterPro" id="IPR036770">
    <property type="entry name" value="Ankyrin_rpt-contain_sf"/>
</dbReference>
<dbReference type="PANTHER" id="PTHR10039:SF16">
    <property type="entry name" value="GPI INOSITOL-DEACYLASE"/>
    <property type="match status" value="1"/>
</dbReference>
<feature type="region of interest" description="Disordered" evidence="3">
    <location>
        <begin position="1"/>
        <end position="94"/>
    </location>
</feature>
<name>A0A132B928_MOLSC</name>
<dbReference type="Pfam" id="PF24883">
    <property type="entry name" value="NPHP3_N"/>
    <property type="match status" value="1"/>
</dbReference>
<dbReference type="Pfam" id="PF17100">
    <property type="entry name" value="NACHT_N"/>
    <property type="match status" value="1"/>
</dbReference>
<keyword evidence="1" id="KW-0677">Repeat</keyword>
<evidence type="ECO:0000256" key="3">
    <source>
        <dbReference type="SAM" id="MobiDB-lite"/>
    </source>
</evidence>